<proteinExistence type="predicted"/>
<dbReference type="EMBL" id="BMCK01000001">
    <property type="protein sequence ID" value="GGD14087.1"/>
    <property type="molecule type" value="Genomic_DNA"/>
</dbReference>
<dbReference type="AlphaFoldDB" id="A0A4P7UI74"/>
<dbReference type="GO" id="GO:0008270">
    <property type="term" value="F:zinc ion binding"/>
    <property type="evidence" value="ECO:0007669"/>
    <property type="project" value="InterPro"/>
</dbReference>
<evidence type="ECO:0000313" key="2">
    <source>
        <dbReference type="EMBL" id="GGD14087.1"/>
    </source>
</evidence>
<dbReference type="Proteomes" id="UP000630594">
    <property type="component" value="Unassembled WGS sequence"/>
</dbReference>
<reference evidence="2" key="5">
    <citation type="submission" date="2024-05" db="EMBL/GenBank/DDBJ databases">
        <authorList>
            <person name="Sun Q."/>
            <person name="Sedlacek I."/>
        </authorList>
    </citation>
    <scope>NUCLEOTIDE SEQUENCE</scope>
    <source>
        <strain evidence="2">CCM 7403</strain>
    </source>
</reference>
<dbReference type="EMBL" id="CP038462">
    <property type="protein sequence ID" value="QCC78269.1"/>
    <property type="molecule type" value="Genomic_DNA"/>
</dbReference>
<sequence>MEATTADDLDERSMLAAVAEHRDLVALVEVQQLEWVLRWAYAHPAVGEGGVLSADEFPGGDGTPGVAAFTAEPLAGALRVSPASAQTMLADVLDLAHRLPRLWDQVRALDVAVWKARRIATATRSLSPESARWVDRQLIGAAGSIGAAALDRLIALAVARVDPAGQKEKEAAERARWDVQLTHPRGWAGTSELRAVGDTVALGEVMDRINTDADALAAAGDDDAVGARRVKALVSLAREGADQLAFGFAAEGAAASKTGGGPRQALKLYVHASLADLATLAAGGGSDDAAIAEVERFGPVTTEMLKAWLGVTRVTVTPVVDLADASWSPRHDPPPRMRRQVVLRHRGCVFPFCGRDARSGDLDHVVPWDPDDPSGPGTTPDNLAPLCRRHHRAKTDGRWRYDVVPDPAAGPGVRPSHSPDHLWTGPHGQLFLVSGGRTVEVGALPYGSPPAPDPCA</sequence>
<dbReference type="Proteomes" id="UP000297025">
    <property type="component" value="Chromosome"/>
</dbReference>
<evidence type="ECO:0000313" key="5">
    <source>
        <dbReference type="Proteomes" id="UP000630594"/>
    </source>
</evidence>
<gene>
    <name evidence="3" type="ORF">E2C04_15685</name>
    <name evidence="2" type="ORF">GCM10007231_11440</name>
</gene>
<keyword evidence="5" id="KW-1185">Reference proteome</keyword>
<dbReference type="InterPro" id="IPR002711">
    <property type="entry name" value="HNH"/>
</dbReference>
<organism evidence="3 4">
    <name type="scientific">Nocardioides daphniae</name>
    <dbReference type="NCBI Taxonomy" id="402297"/>
    <lineage>
        <taxon>Bacteria</taxon>
        <taxon>Bacillati</taxon>
        <taxon>Actinomycetota</taxon>
        <taxon>Actinomycetes</taxon>
        <taxon>Propionibacteriales</taxon>
        <taxon>Nocardioidaceae</taxon>
        <taxon>Nocardioides</taxon>
    </lineage>
</organism>
<dbReference type="RefSeq" id="WP_135833306.1">
    <property type="nucleotide sequence ID" value="NZ_BMCK01000001.1"/>
</dbReference>
<dbReference type="OrthoDB" id="3778721at2"/>
<reference evidence="5" key="3">
    <citation type="journal article" date="2019" name="Int. J. Syst. Evol. Microbiol.">
        <title>The Global Catalogue of Microorganisms (GCM) 10K type strain sequencing project: providing services to taxonomists for standard genome sequencing and annotation.</title>
        <authorList>
            <consortium name="The Broad Institute Genomics Platform"/>
            <consortium name="The Broad Institute Genome Sequencing Center for Infectious Disease"/>
            <person name="Wu L."/>
            <person name="Ma J."/>
        </authorList>
    </citation>
    <scope>NUCLEOTIDE SEQUENCE [LARGE SCALE GENOMIC DNA]</scope>
    <source>
        <strain evidence="5">CCM 7403</strain>
    </source>
</reference>
<evidence type="ECO:0000313" key="4">
    <source>
        <dbReference type="Proteomes" id="UP000297025"/>
    </source>
</evidence>
<dbReference type="SMART" id="SM00507">
    <property type="entry name" value="HNHc"/>
    <property type="match status" value="1"/>
</dbReference>
<reference evidence="2" key="2">
    <citation type="journal article" date="2014" name="Int. J. Syst. Evol. Microbiol.">
        <title>Complete genome of a new Firmicutes species belonging to the dominant human colonic microbiota ('Ruminococcus bicirculans') reveals two chromosomes and a selective capacity to utilize plant glucans.</title>
        <authorList>
            <consortium name="NISC Comparative Sequencing Program"/>
            <person name="Wegmann U."/>
            <person name="Louis P."/>
            <person name="Goesmann A."/>
            <person name="Henrissat B."/>
            <person name="Duncan S.H."/>
            <person name="Flint H.J."/>
        </authorList>
    </citation>
    <scope>NUCLEOTIDE SEQUENCE</scope>
    <source>
        <strain evidence="2">CCM 7403</strain>
    </source>
</reference>
<dbReference type="KEGG" id="ndp:E2C04_15685"/>
<dbReference type="GO" id="GO:0004519">
    <property type="term" value="F:endonuclease activity"/>
    <property type="evidence" value="ECO:0007669"/>
    <property type="project" value="UniProtKB-KW"/>
</dbReference>
<evidence type="ECO:0000313" key="3">
    <source>
        <dbReference type="EMBL" id="QCC78269.1"/>
    </source>
</evidence>
<dbReference type="Pfam" id="PF01844">
    <property type="entry name" value="HNH"/>
    <property type="match status" value="1"/>
</dbReference>
<dbReference type="InterPro" id="IPR003615">
    <property type="entry name" value="HNH_nuc"/>
</dbReference>
<dbReference type="GO" id="GO:0003676">
    <property type="term" value="F:nucleic acid binding"/>
    <property type="evidence" value="ECO:0007669"/>
    <property type="project" value="InterPro"/>
</dbReference>
<dbReference type="CDD" id="cd00085">
    <property type="entry name" value="HNHc"/>
    <property type="match status" value="1"/>
</dbReference>
<evidence type="ECO:0000259" key="1">
    <source>
        <dbReference type="SMART" id="SM00507"/>
    </source>
</evidence>
<keyword evidence="3" id="KW-0378">Hydrolase</keyword>
<accession>A0A4P7UI74</accession>
<reference evidence="3 4" key="1">
    <citation type="journal article" date="2008" name="Int. J. Syst. Evol. Microbiol.">
        <title>Nocardioides daphniae sp. nov., isolated from Daphnia cucullata (Crustacea: Cladocera).</title>
        <authorList>
            <person name="Toth E.M."/>
            <person name="Keki Z."/>
            <person name="Homonnay Z.G."/>
            <person name="Borsodi A.K."/>
            <person name="Marialigeti K."/>
            <person name="Schumann P."/>
        </authorList>
    </citation>
    <scope>NUCLEOTIDE SEQUENCE [LARGE SCALE GENOMIC DNA]</scope>
    <source>
        <strain evidence="3 4">JCM 16608</strain>
    </source>
</reference>
<protein>
    <submittedName>
        <fullName evidence="3">HNH endonuclease</fullName>
    </submittedName>
</protein>
<feature type="domain" description="HNH nuclease" evidence="1">
    <location>
        <begin position="336"/>
        <end position="392"/>
    </location>
</feature>
<reference evidence="3" key="4">
    <citation type="submission" date="2019-03" db="EMBL/GenBank/DDBJ databases">
        <authorList>
            <person name="Huang Y."/>
        </authorList>
    </citation>
    <scope>NUCLEOTIDE SEQUENCE</scope>
    <source>
        <strain evidence="3">JCM 16608</strain>
    </source>
</reference>
<keyword evidence="3" id="KW-0540">Nuclease</keyword>
<keyword evidence="3" id="KW-0255">Endonuclease</keyword>
<name>A0A4P7UI74_9ACTN</name>
<dbReference type="Gene3D" id="1.10.30.50">
    <property type="match status" value="1"/>
</dbReference>